<reference evidence="1" key="2">
    <citation type="journal article" date="2015" name="Data Brief">
        <title>Shoot transcriptome of the giant reed, Arundo donax.</title>
        <authorList>
            <person name="Barrero R.A."/>
            <person name="Guerrero F.D."/>
            <person name="Moolhuijzen P."/>
            <person name="Goolsby J.A."/>
            <person name="Tidwell J."/>
            <person name="Bellgard S.E."/>
            <person name="Bellgard M.I."/>
        </authorList>
    </citation>
    <scope>NUCLEOTIDE SEQUENCE</scope>
    <source>
        <tissue evidence="1">Shoot tissue taken approximately 20 cm above the soil surface</tissue>
    </source>
</reference>
<accession>A0A0A9C093</accession>
<organism evidence="1">
    <name type="scientific">Arundo donax</name>
    <name type="common">Giant reed</name>
    <name type="synonym">Donax arundinaceus</name>
    <dbReference type="NCBI Taxonomy" id="35708"/>
    <lineage>
        <taxon>Eukaryota</taxon>
        <taxon>Viridiplantae</taxon>
        <taxon>Streptophyta</taxon>
        <taxon>Embryophyta</taxon>
        <taxon>Tracheophyta</taxon>
        <taxon>Spermatophyta</taxon>
        <taxon>Magnoliopsida</taxon>
        <taxon>Liliopsida</taxon>
        <taxon>Poales</taxon>
        <taxon>Poaceae</taxon>
        <taxon>PACMAD clade</taxon>
        <taxon>Arundinoideae</taxon>
        <taxon>Arundineae</taxon>
        <taxon>Arundo</taxon>
    </lineage>
</organism>
<sequence>MDFISLKCKTWTQMVYTYIKERNQLHKDNSPVFANLLVLF</sequence>
<dbReference type="AlphaFoldDB" id="A0A0A9C093"/>
<protein>
    <submittedName>
        <fullName evidence="1">Uncharacterized protein</fullName>
    </submittedName>
</protein>
<proteinExistence type="predicted"/>
<name>A0A0A9C093_ARUDO</name>
<reference evidence="1" key="1">
    <citation type="submission" date="2014-09" db="EMBL/GenBank/DDBJ databases">
        <authorList>
            <person name="Magalhaes I.L.F."/>
            <person name="Oliveira U."/>
            <person name="Santos F.R."/>
            <person name="Vidigal T.H.D.A."/>
            <person name="Brescovit A.D."/>
            <person name="Santos A.J."/>
        </authorList>
    </citation>
    <scope>NUCLEOTIDE SEQUENCE</scope>
    <source>
        <tissue evidence="1">Shoot tissue taken approximately 20 cm above the soil surface</tissue>
    </source>
</reference>
<dbReference type="EMBL" id="GBRH01228206">
    <property type="protein sequence ID" value="JAD69689.1"/>
    <property type="molecule type" value="Transcribed_RNA"/>
</dbReference>
<evidence type="ECO:0000313" key="1">
    <source>
        <dbReference type="EMBL" id="JAD69689.1"/>
    </source>
</evidence>